<dbReference type="InterPro" id="IPR036641">
    <property type="entry name" value="HPT_dom_sf"/>
</dbReference>
<dbReference type="Gene3D" id="3.30.565.10">
    <property type="entry name" value="Histidine kinase-like ATPase, C-terminal domain"/>
    <property type="match status" value="1"/>
</dbReference>
<dbReference type="FunFam" id="3.30.565.10:FF:000016">
    <property type="entry name" value="Chemotaxis protein CheA, putative"/>
    <property type="match status" value="1"/>
</dbReference>
<dbReference type="PANTHER" id="PTHR43395">
    <property type="entry name" value="SENSOR HISTIDINE KINASE CHEA"/>
    <property type="match status" value="1"/>
</dbReference>
<keyword evidence="5" id="KW-0808">Transferase</keyword>
<keyword evidence="6" id="KW-0418">Kinase</keyword>
<dbReference type="InterPro" id="IPR001789">
    <property type="entry name" value="Sig_transdc_resp-reg_receiver"/>
</dbReference>
<evidence type="ECO:0000313" key="16">
    <source>
        <dbReference type="Proteomes" id="UP000178885"/>
    </source>
</evidence>
<dbReference type="PROSITE" id="PS50110">
    <property type="entry name" value="RESPONSE_REGULATORY"/>
    <property type="match status" value="1"/>
</dbReference>
<evidence type="ECO:0000256" key="6">
    <source>
        <dbReference type="ARBA" id="ARBA00022777"/>
    </source>
</evidence>
<dbReference type="InterPro" id="IPR002545">
    <property type="entry name" value="CheW-lke_dom"/>
</dbReference>
<dbReference type="Proteomes" id="UP000178885">
    <property type="component" value="Unassembled WGS sequence"/>
</dbReference>
<evidence type="ECO:0000259" key="14">
    <source>
        <dbReference type="PROSITE" id="PS50894"/>
    </source>
</evidence>
<evidence type="ECO:0000256" key="3">
    <source>
        <dbReference type="ARBA" id="ARBA00021495"/>
    </source>
</evidence>
<dbReference type="InterPro" id="IPR005467">
    <property type="entry name" value="His_kinase_dom"/>
</dbReference>
<dbReference type="SUPFAM" id="SSF55874">
    <property type="entry name" value="ATPase domain of HSP90 chaperone/DNA topoisomerase II/histidine kinase"/>
    <property type="match status" value="1"/>
</dbReference>
<dbReference type="GO" id="GO:0000155">
    <property type="term" value="F:phosphorelay sensor kinase activity"/>
    <property type="evidence" value="ECO:0007669"/>
    <property type="project" value="UniProtKB-ARBA"/>
</dbReference>
<dbReference type="PROSITE" id="PS50109">
    <property type="entry name" value="HIS_KIN"/>
    <property type="match status" value="1"/>
</dbReference>
<evidence type="ECO:0000313" key="15">
    <source>
        <dbReference type="EMBL" id="OGI47895.1"/>
    </source>
</evidence>
<evidence type="ECO:0000256" key="7">
    <source>
        <dbReference type="ARBA" id="ARBA00023012"/>
    </source>
</evidence>
<dbReference type="PRINTS" id="PR00344">
    <property type="entry name" value="BCTRLSENSOR"/>
</dbReference>
<sequence length="962" mass="103278">MPALDVLRVLADETAEATEPLAQALAQLKAAGDDAARAEATERYLERVRRLAAAAHALALPGLQQVCTHIETNLALLEPGTLTEDREAAFRDWIALLPAYLSAPKDVRARDKLVEYLSHGAWPRPLSGEEAQALIAALATLEEESPEELAASRRPAEASPEDVVLEIPADVNKLLVESFLTEGPLQTAVYTATIQAVIRGEAGAEAVNECRRVVHAVKGAANTVGVRGVATLTHHLEDILEYLAEHGERPRGALAKLLLDAADCLEMMFETLMRGEAPPAQAQSVLQRILDAANRIDRDEPVMDEPAAVPAPAAEIVTATAAIAAPAEPATAPTASAAASSPAAPVSPKVAPKLHIAATTIDEMLRLSGEMVISRAHIQERLHQTHKLLADLAERHDLLWRLAEEVETLATVRGIAAGQKGGNGPAGAGGLFDALELDQYSELHGGVHAIAETTSDLQTFGNRIADLVATLDAAVNQEDILNRELHEVISRSRMTPISTLEPRLQRAVRQACEVTGKQARFAFRSGDVVLDDQVITALLDPLLHMVRNAVDHGLEDPVARLVLGKPETGAVTLEFLREGGNVLVHCRDDGAGLDLRAIRAAAVSRGLIDEHAPMADEEIARLVLLPGFSTRGNVSTVSGRGVGMDIVANRLRALNGTIQIHTESGKGCRFTLRLPLSVGTAHCLLVKAAGAIFAVPTDHLERVIYAGAKNVEHAGAGWIYRDKIDTCEVHDLCGLLDYPAPRPFGQDDDLRPVIVANTENGHTAVVIDGIQSGRDLVLKNLGKYLNGLRGVVGASLLGDGRIVPILDLITLLRQQRSETRGESAPLAHAASQAASGAAHLPQVLVVDDSLSVRTALTELLTSEGFEVRQARDGVEALEEIEKARPDAVLLDLEMPRMNGLELASRLRARREYRDLPIIMVTSRSSDKHRNQARVSGVNEYLTKPFRESELLSHLRLSLHKAA</sequence>
<dbReference type="Pfam" id="PF01627">
    <property type="entry name" value="Hpt"/>
    <property type="match status" value="1"/>
</dbReference>
<evidence type="ECO:0000259" key="12">
    <source>
        <dbReference type="PROSITE" id="PS50110"/>
    </source>
</evidence>
<keyword evidence="7" id="KW-0902">Two-component regulatory system</keyword>
<comment type="function">
    <text evidence="8">Involved in the transmission of sensory signals from the chemoreceptors to the flagellar motors. CheA is autophosphorylated; it can transfer its phosphate group to either CheB or CheY.</text>
</comment>
<dbReference type="InterPro" id="IPR004358">
    <property type="entry name" value="Sig_transdc_His_kin-like_C"/>
</dbReference>
<comment type="catalytic activity">
    <reaction evidence="1">
        <text>ATP + protein L-histidine = ADP + protein N-phospho-L-histidine.</text>
        <dbReference type="EC" id="2.7.13.3"/>
    </reaction>
</comment>
<dbReference type="GO" id="GO:0006935">
    <property type="term" value="P:chemotaxis"/>
    <property type="evidence" value="ECO:0007669"/>
    <property type="project" value="InterPro"/>
</dbReference>
<dbReference type="SMART" id="SM00260">
    <property type="entry name" value="CheW"/>
    <property type="match status" value="1"/>
</dbReference>
<feature type="domain" description="CheW-like" evidence="13">
    <location>
        <begin position="680"/>
        <end position="817"/>
    </location>
</feature>
<dbReference type="Gene3D" id="2.30.30.40">
    <property type="entry name" value="SH3 Domains"/>
    <property type="match status" value="1"/>
</dbReference>
<evidence type="ECO:0000256" key="5">
    <source>
        <dbReference type="ARBA" id="ARBA00022679"/>
    </source>
</evidence>
<dbReference type="EMBL" id="MFSU01000042">
    <property type="protein sequence ID" value="OGI47895.1"/>
    <property type="molecule type" value="Genomic_DNA"/>
</dbReference>
<evidence type="ECO:0000256" key="4">
    <source>
        <dbReference type="ARBA" id="ARBA00022553"/>
    </source>
</evidence>
<dbReference type="InterPro" id="IPR036061">
    <property type="entry name" value="CheW-like_dom_sf"/>
</dbReference>
<dbReference type="SUPFAM" id="SSF47226">
    <property type="entry name" value="Histidine-containing phosphotransfer domain, HPT domain"/>
    <property type="match status" value="1"/>
</dbReference>
<organism evidence="15 16">
    <name type="scientific">Candidatus Muproteobacteria bacterium RBG_16_65_34</name>
    <dbReference type="NCBI Taxonomy" id="1817760"/>
    <lineage>
        <taxon>Bacteria</taxon>
        <taxon>Pseudomonadati</taxon>
        <taxon>Pseudomonadota</taxon>
        <taxon>Candidatus Muproteobacteria</taxon>
    </lineage>
</organism>
<dbReference type="Gene3D" id="3.40.50.2300">
    <property type="match status" value="1"/>
</dbReference>
<evidence type="ECO:0000256" key="2">
    <source>
        <dbReference type="ARBA" id="ARBA00012438"/>
    </source>
</evidence>
<dbReference type="PANTHER" id="PTHR43395:SF8">
    <property type="entry name" value="HISTIDINE KINASE"/>
    <property type="match status" value="1"/>
</dbReference>
<dbReference type="Pfam" id="PF02518">
    <property type="entry name" value="HATPase_c"/>
    <property type="match status" value="1"/>
</dbReference>
<dbReference type="Pfam" id="PF00072">
    <property type="entry name" value="Response_reg"/>
    <property type="match status" value="1"/>
</dbReference>
<dbReference type="SMART" id="SM00387">
    <property type="entry name" value="HATPase_c"/>
    <property type="match status" value="1"/>
</dbReference>
<dbReference type="CDD" id="cd00156">
    <property type="entry name" value="REC"/>
    <property type="match status" value="1"/>
</dbReference>
<evidence type="ECO:0000256" key="8">
    <source>
        <dbReference type="ARBA" id="ARBA00035100"/>
    </source>
</evidence>
<gene>
    <name evidence="15" type="ORF">A2151_03300</name>
</gene>
<dbReference type="SUPFAM" id="SSF50341">
    <property type="entry name" value="CheW-like"/>
    <property type="match status" value="1"/>
</dbReference>
<proteinExistence type="predicted"/>
<reference evidence="15 16" key="1">
    <citation type="journal article" date="2016" name="Nat. Commun.">
        <title>Thousands of microbial genomes shed light on interconnected biogeochemical processes in an aquifer system.</title>
        <authorList>
            <person name="Anantharaman K."/>
            <person name="Brown C.T."/>
            <person name="Hug L.A."/>
            <person name="Sharon I."/>
            <person name="Castelle C.J."/>
            <person name="Probst A.J."/>
            <person name="Thomas B.C."/>
            <person name="Singh A."/>
            <person name="Wilkins M.J."/>
            <person name="Karaoz U."/>
            <person name="Brodie E.L."/>
            <person name="Williams K.H."/>
            <person name="Hubbard S.S."/>
            <person name="Banfield J.F."/>
        </authorList>
    </citation>
    <scope>NUCLEOTIDE SEQUENCE [LARGE SCALE GENOMIC DNA]</scope>
</reference>
<feature type="domain" description="HPt" evidence="14">
    <location>
        <begin position="172"/>
        <end position="272"/>
    </location>
</feature>
<evidence type="ECO:0000259" key="13">
    <source>
        <dbReference type="PROSITE" id="PS50851"/>
    </source>
</evidence>
<evidence type="ECO:0000256" key="9">
    <source>
        <dbReference type="PROSITE-ProRule" id="PRU00110"/>
    </source>
</evidence>
<dbReference type="CDD" id="cd00088">
    <property type="entry name" value="HPT"/>
    <property type="match status" value="1"/>
</dbReference>
<feature type="modified residue" description="Phosphohistidine" evidence="9">
    <location>
        <position position="215"/>
    </location>
</feature>
<dbReference type="InterPro" id="IPR008207">
    <property type="entry name" value="Sig_transdc_His_kin_Hpt_dom"/>
</dbReference>
<dbReference type="STRING" id="1817760.A2151_03300"/>
<dbReference type="Gene3D" id="1.20.120.160">
    <property type="entry name" value="HPT domain"/>
    <property type="match status" value="1"/>
</dbReference>
<dbReference type="SMART" id="SM00448">
    <property type="entry name" value="REC"/>
    <property type="match status" value="1"/>
</dbReference>
<evidence type="ECO:0000256" key="10">
    <source>
        <dbReference type="PROSITE-ProRule" id="PRU00169"/>
    </source>
</evidence>
<dbReference type="AlphaFoldDB" id="A0A1F6TS44"/>
<dbReference type="PROSITE" id="PS50851">
    <property type="entry name" value="CHEW"/>
    <property type="match status" value="1"/>
</dbReference>
<dbReference type="InterPro" id="IPR051315">
    <property type="entry name" value="Bact_Chemotaxis_CheA"/>
</dbReference>
<dbReference type="InterPro" id="IPR011006">
    <property type="entry name" value="CheY-like_superfamily"/>
</dbReference>
<accession>A0A1F6TS44</accession>
<dbReference type="SUPFAM" id="SSF52172">
    <property type="entry name" value="CheY-like"/>
    <property type="match status" value="1"/>
</dbReference>
<dbReference type="PROSITE" id="PS50894">
    <property type="entry name" value="HPT"/>
    <property type="match status" value="1"/>
</dbReference>
<dbReference type="EC" id="2.7.13.3" evidence="2"/>
<dbReference type="Pfam" id="PF01584">
    <property type="entry name" value="CheW"/>
    <property type="match status" value="1"/>
</dbReference>
<feature type="domain" description="Histidine kinase" evidence="11">
    <location>
        <begin position="438"/>
        <end position="678"/>
    </location>
</feature>
<comment type="caution">
    <text evidence="15">The sequence shown here is derived from an EMBL/GenBank/DDBJ whole genome shotgun (WGS) entry which is preliminary data.</text>
</comment>
<feature type="modified residue" description="4-aspartylphosphate" evidence="10">
    <location>
        <position position="891"/>
    </location>
</feature>
<evidence type="ECO:0000259" key="11">
    <source>
        <dbReference type="PROSITE" id="PS50109"/>
    </source>
</evidence>
<dbReference type="InterPro" id="IPR036890">
    <property type="entry name" value="HATPase_C_sf"/>
</dbReference>
<keyword evidence="4 10" id="KW-0597">Phosphoprotein</keyword>
<dbReference type="InterPro" id="IPR003594">
    <property type="entry name" value="HATPase_dom"/>
</dbReference>
<feature type="domain" description="Response regulatory" evidence="12">
    <location>
        <begin position="842"/>
        <end position="958"/>
    </location>
</feature>
<evidence type="ECO:0000256" key="1">
    <source>
        <dbReference type="ARBA" id="ARBA00000085"/>
    </source>
</evidence>
<protein>
    <recommendedName>
        <fullName evidence="3">Chemotaxis protein CheA</fullName>
        <ecNumber evidence="2">2.7.13.3</ecNumber>
    </recommendedName>
</protein>
<name>A0A1F6TS44_9PROT</name>